<feature type="domain" description="3-dehydroquinate synthase N-terminal" evidence="9">
    <location>
        <begin position="97"/>
        <end position="209"/>
    </location>
</feature>
<comment type="cofactor">
    <cofactor evidence="1">
        <name>NAD(+)</name>
        <dbReference type="ChEBI" id="CHEBI:57540"/>
    </cofactor>
</comment>
<dbReference type="GO" id="GO:0000166">
    <property type="term" value="F:nucleotide binding"/>
    <property type="evidence" value="ECO:0007669"/>
    <property type="project" value="UniProtKB-KW"/>
</dbReference>
<evidence type="ECO:0000313" key="12">
    <source>
        <dbReference type="Proteomes" id="UP000318103"/>
    </source>
</evidence>
<dbReference type="Pfam" id="PF24621">
    <property type="entry name" value="DHQS_C"/>
    <property type="match status" value="1"/>
</dbReference>
<dbReference type="GO" id="GO:0046872">
    <property type="term" value="F:metal ion binding"/>
    <property type="evidence" value="ECO:0007669"/>
    <property type="project" value="UniProtKB-KW"/>
</dbReference>
<dbReference type="Proteomes" id="UP000318103">
    <property type="component" value="Unassembled WGS sequence"/>
</dbReference>
<proteinExistence type="predicted"/>
<comment type="catalytic activity">
    <reaction evidence="6">
        <text>D-sedoheptulose 7-phosphate = 2-epi-5-epi-valiolone + phosphate</text>
        <dbReference type="Rhea" id="RHEA:44184"/>
        <dbReference type="ChEBI" id="CHEBI:43474"/>
        <dbReference type="ChEBI" id="CHEBI:57483"/>
        <dbReference type="ChEBI" id="CHEBI:84187"/>
        <dbReference type="EC" id="4.2.3.152"/>
    </reaction>
</comment>
<dbReference type="GO" id="GO:0017000">
    <property type="term" value="P:antibiotic biosynthetic process"/>
    <property type="evidence" value="ECO:0007669"/>
    <property type="project" value="InterPro"/>
</dbReference>
<accession>A0A542SXJ2</accession>
<dbReference type="OrthoDB" id="9806583at2"/>
<dbReference type="GO" id="GO:0003856">
    <property type="term" value="F:3-dehydroquinate synthase activity"/>
    <property type="evidence" value="ECO:0007669"/>
    <property type="project" value="TreeGrafter"/>
</dbReference>
<dbReference type="PANTHER" id="PTHR43622">
    <property type="entry name" value="3-DEHYDROQUINATE SYNTHASE"/>
    <property type="match status" value="1"/>
</dbReference>
<evidence type="ECO:0000259" key="10">
    <source>
        <dbReference type="Pfam" id="PF24621"/>
    </source>
</evidence>
<dbReference type="EMBL" id="VFNX01000007">
    <property type="protein sequence ID" value="TQK79340.1"/>
    <property type="molecule type" value="Genomic_DNA"/>
</dbReference>
<sequence>MRSGTSFTQGLRHSVDNGPASGPAWTVEAVRQVRYHVVSSDHLFALDNTALLDACPDAPLRSGDRRLVVIDENVDTHYGQEIRDYFGYHGVRAAMVPLRADEPVKEWDSVLRVVDAMNDFGIDRRREPVLAIGGGVLTDIVGFAASLYRRGTPYIRIPTTLIGLVDAGVGVKTGVNYGRGKNRLGTYAPATATFLDRTFLRTLEPRHISNGLAEIMKMALIRSEELFGLLEAWGAAVHADRLQGTTGELAAAADAIIAEAIHLMLEELQPNLWESHLERCVDYGHTFSPTVEMHALPELLHGEAVMIDMALTTALAARRGDVSTAQADRIYAVAASLGLPLWNDVLDDPALLEAALLDTVRHRDGRQRLPLPVGIGRHRFVDDVTPAELRDATALLRDKARAAGRTPAAASVRVSA</sequence>
<dbReference type="CDD" id="cd08199">
    <property type="entry name" value="EEVS"/>
    <property type="match status" value="1"/>
</dbReference>
<evidence type="ECO:0000256" key="3">
    <source>
        <dbReference type="ARBA" id="ARBA00022741"/>
    </source>
</evidence>
<evidence type="ECO:0000256" key="5">
    <source>
        <dbReference type="ARBA" id="ARBA00023239"/>
    </source>
</evidence>
<dbReference type="InterPro" id="IPR035872">
    <property type="entry name" value="EEVS-like"/>
</dbReference>
<evidence type="ECO:0000256" key="7">
    <source>
        <dbReference type="ARBA" id="ARBA00024060"/>
    </source>
</evidence>
<dbReference type="Gene3D" id="1.20.1090.10">
    <property type="entry name" value="Dehydroquinate synthase-like - alpha domain"/>
    <property type="match status" value="1"/>
</dbReference>
<dbReference type="AlphaFoldDB" id="A0A542SXJ2"/>
<dbReference type="InterPro" id="IPR050071">
    <property type="entry name" value="Dehydroquinate_synthase"/>
</dbReference>
<dbReference type="EC" id="4.2.3.152" evidence="7"/>
<gene>
    <name evidence="11" type="ORF">FB563_8335</name>
</gene>
<evidence type="ECO:0000256" key="4">
    <source>
        <dbReference type="ARBA" id="ARBA00023027"/>
    </source>
</evidence>
<keyword evidence="2" id="KW-0479">Metal-binding</keyword>
<reference evidence="11 12" key="1">
    <citation type="submission" date="2019-06" db="EMBL/GenBank/DDBJ databases">
        <title>Sequencing the genomes of 1000 actinobacteria strains.</title>
        <authorList>
            <person name="Klenk H.-P."/>
        </authorList>
    </citation>
    <scope>NUCLEOTIDE SEQUENCE [LARGE SCALE GENOMIC DNA]</scope>
    <source>
        <strain evidence="11 12">DSM 41929</strain>
    </source>
</reference>
<dbReference type="Pfam" id="PF01761">
    <property type="entry name" value="DHQ_synthase"/>
    <property type="match status" value="1"/>
</dbReference>
<dbReference type="Gene3D" id="3.40.50.1970">
    <property type="match status" value="1"/>
</dbReference>
<dbReference type="SUPFAM" id="SSF56796">
    <property type="entry name" value="Dehydroquinate synthase-like"/>
    <property type="match status" value="1"/>
</dbReference>
<comment type="caution">
    <text evidence="11">The sequence shown here is derived from an EMBL/GenBank/DDBJ whole genome shotgun (WGS) entry which is preliminary data.</text>
</comment>
<organism evidence="11 12">
    <name type="scientific">Streptomyces puniciscabiei</name>
    <dbReference type="NCBI Taxonomy" id="164348"/>
    <lineage>
        <taxon>Bacteria</taxon>
        <taxon>Bacillati</taxon>
        <taxon>Actinomycetota</taxon>
        <taxon>Actinomycetes</taxon>
        <taxon>Kitasatosporales</taxon>
        <taxon>Streptomycetaceae</taxon>
        <taxon>Streptomyces</taxon>
    </lineage>
</organism>
<dbReference type="PANTHER" id="PTHR43622:SF3">
    <property type="entry name" value="2-EPI-5-EPI-VALIOLONE SYNTHASE"/>
    <property type="match status" value="1"/>
</dbReference>
<evidence type="ECO:0000256" key="1">
    <source>
        <dbReference type="ARBA" id="ARBA00001911"/>
    </source>
</evidence>
<evidence type="ECO:0000313" key="11">
    <source>
        <dbReference type="EMBL" id="TQK79340.1"/>
    </source>
</evidence>
<protein>
    <recommendedName>
        <fullName evidence="8">2-epi-5-epi-valiolone synthase</fullName>
        <ecNumber evidence="7">4.2.3.152</ecNumber>
    </recommendedName>
</protein>
<evidence type="ECO:0000256" key="6">
    <source>
        <dbReference type="ARBA" id="ARBA00023993"/>
    </source>
</evidence>
<keyword evidence="12" id="KW-1185">Reference proteome</keyword>
<evidence type="ECO:0000259" key="9">
    <source>
        <dbReference type="Pfam" id="PF01761"/>
    </source>
</evidence>
<dbReference type="InterPro" id="IPR056179">
    <property type="entry name" value="DHQS_C"/>
</dbReference>
<dbReference type="InterPro" id="IPR030960">
    <property type="entry name" value="DHQS/DOIS_N"/>
</dbReference>
<evidence type="ECO:0000256" key="2">
    <source>
        <dbReference type="ARBA" id="ARBA00022723"/>
    </source>
</evidence>
<dbReference type="RefSeq" id="WP_055710582.1">
    <property type="nucleotide sequence ID" value="NZ_JBPJFI010000003.1"/>
</dbReference>
<keyword evidence="4" id="KW-0520">NAD</keyword>
<evidence type="ECO:0000256" key="8">
    <source>
        <dbReference type="ARBA" id="ARBA00024092"/>
    </source>
</evidence>
<keyword evidence="5" id="KW-0456">Lyase</keyword>
<feature type="domain" description="3-dehydroquinate synthase C-terminal" evidence="10">
    <location>
        <begin position="211"/>
        <end position="358"/>
    </location>
</feature>
<name>A0A542SXJ2_9ACTN</name>
<keyword evidence="3" id="KW-0547">Nucleotide-binding</keyword>